<organism evidence="7 8">
    <name type="scientific">Pseudoroseicyclus tamaricis</name>
    <dbReference type="NCBI Taxonomy" id="2705421"/>
    <lineage>
        <taxon>Bacteria</taxon>
        <taxon>Pseudomonadati</taxon>
        <taxon>Pseudomonadota</taxon>
        <taxon>Alphaproteobacteria</taxon>
        <taxon>Rhodobacterales</taxon>
        <taxon>Paracoccaceae</taxon>
        <taxon>Pseudoroseicyclus</taxon>
    </lineage>
</organism>
<dbReference type="EMBL" id="JAAGAB010000003">
    <property type="protein sequence ID" value="NDV01886.1"/>
    <property type="molecule type" value="Genomic_DNA"/>
</dbReference>
<dbReference type="InterPro" id="IPR027367">
    <property type="entry name" value="Gly-zipper_YMGG"/>
</dbReference>
<keyword evidence="3" id="KW-0998">Cell outer membrane</keyword>
<dbReference type="InterPro" id="IPR006664">
    <property type="entry name" value="OMP_bac"/>
</dbReference>
<dbReference type="PRINTS" id="PR01021">
    <property type="entry name" value="OMPADOMAIN"/>
</dbReference>
<dbReference type="Proteomes" id="UP000474757">
    <property type="component" value="Unassembled WGS sequence"/>
</dbReference>
<keyword evidence="2 4" id="KW-0472">Membrane</keyword>
<comment type="caution">
    <text evidence="7">The sequence shown here is derived from an EMBL/GenBank/DDBJ whole genome shotgun (WGS) entry which is preliminary data.</text>
</comment>
<dbReference type="PANTHER" id="PTHR30329:SF21">
    <property type="entry name" value="LIPOPROTEIN YIAD-RELATED"/>
    <property type="match status" value="1"/>
</dbReference>
<dbReference type="PROSITE" id="PS51257">
    <property type="entry name" value="PROKAR_LIPOPROTEIN"/>
    <property type="match status" value="1"/>
</dbReference>
<dbReference type="InterPro" id="IPR036737">
    <property type="entry name" value="OmpA-like_sf"/>
</dbReference>
<gene>
    <name evidence="7" type="ORF">GZA08_13015</name>
</gene>
<dbReference type="InterPro" id="IPR050330">
    <property type="entry name" value="Bact_OuterMem_StrucFunc"/>
</dbReference>
<reference evidence="7 8" key="1">
    <citation type="submission" date="2020-02" db="EMBL/GenBank/DDBJ databases">
        <title>Pseudoroseicyclus tamarix, sp. nov., isolated from offshore sediment of a Tamarix chinensis forest.</title>
        <authorList>
            <person name="Gai Y."/>
        </authorList>
    </citation>
    <scope>NUCLEOTIDE SEQUENCE [LARGE SCALE GENOMIC DNA]</scope>
    <source>
        <strain evidence="7 8">CLL3-39</strain>
    </source>
</reference>
<evidence type="ECO:0000259" key="6">
    <source>
        <dbReference type="PROSITE" id="PS51123"/>
    </source>
</evidence>
<proteinExistence type="predicted"/>
<name>A0A6B2K565_9RHOB</name>
<feature type="chain" id="PRO_5025558655" evidence="5">
    <location>
        <begin position="19"/>
        <end position="220"/>
    </location>
</feature>
<dbReference type="InterPro" id="IPR006665">
    <property type="entry name" value="OmpA-like"/>
</dbReference>
<evidence type="ECO:0000256" key="5">
    <source>
        <dbReference type="SAM" id="SignalP"/>
    </source>
</evidence>
<evidence type="ECO:0000256" key="3">
    <source>
        <dbReference type="ARBA" id="ARBA00023237"/>
    </source>
</evidence>
<keyword evidence="8" id="KW-1185">Reference proteome</keyword>
<dbReference type="Pfam" id="PF13441">
    <property type="entry name" value="Gly-zipper_YMGG"/>
    <property type="match status" value="1"/>
</dbReference>
<dbReference type="Pfam" id="PF00691">
    <property type="entry name" value="OmpA"/>
    <property type="match status" value="1"/>
</dbReference>
<sequence length="220" mass="22119">MQTILNKAALTLSASALALGLAACEPVPGQTSENAGRGALIGAGIGAVGGALSGDNSQERARNAIIGAAAGATIGGTAGTLLDRQEAELRNQLGSNVGITNTGESLVVTMPNDILFPVDSASLTGQLQGDLRTLAASLQSYPNTRVNVVGHTDSDGPAAYNQDLSERRAQSVASVLISAGVAPTRITTIGRGEDVPVASNLDAAGKAQNRRVEIVIIPNG</sequence>
<dbReference type="PROSITE" id="PS01068">
    <property type="entry name" value="OMPA_1"/>
    <property type="match status" value="1"/>
</dbReference>
<feature type="signal peptide" evidence="5">
    <location>
        <begin position="1"/>
        <end position="18"/>
    </location>
</feature>
<dbReference type="CDD" id="cd07185">
    <property type="entry name" value="OmpA_C-like"/>
    <property type="match status" value="1"/>
</dbReference>
<accession>A0A6B2K565</accession>
<dbReference type="Gene3D" id="3.30.1330.60">
    <property type="entry name" value="OmpA-like domain"/>
    <property type="match status" value="1"/>
</dbReference>
<feature type="domain" description="OmpA-like" evidence="6">
    <location>
        <begin position="103"/>
        <end position="220"/>
    </location>
</feature>
<dbReference type="SUPFAM" id="SSF103088">
    <property type="entry name" value="OmpA-like"/>
    <property type="match status" value="1"/>
</dbReference>
<dbReference type="PROSITE" id="PS51123">
    <property type="entry name" value="OMPA_2"/>
    <property type="match status" value="1"/>
</dbReference>
<protein>
    <submittedName>
        <fullName evidence="7">OmpA family protein</fullName>
    </submittedName>
</protein>
<dbReference type="AlphaFoldDB" id="A0A6B2K565"/>
<dbReference type="PANTHER" id="PTHR30329">
    <property type="entry name" value="STATOR ELEMENT OF FLAGELLAR MOTOR COMPLEX"/>
    <property type="match status" value="1"/>
</dbReference>
<dbReference type="InterPro" id="IPR006690">
    <property type="entry name" value="OMPA-like_CS"/>
</dbReference>
<keyword evidence="5" id="KW-0732">Signal</keyword>
<evidence type="ECO:0000256" key="2">
    <source>
        <dbReference type="ARBA" id="ARBA00023136"/>
    </source>
</evidence>
<evidence type="ECO:0000256" key="1">
    <source>
        <dbReference type="ARBA" id="ARBA00004442"/>
    </source>
</evidence>
<dbReference type="GO" id="GO:0009279">
    <property type="term" value="C:cell outer membrane"/>
    <property type="evidence" value="ECO:0007669"/>
    <property type="project" value="UniProtKB-SubCell"/>
</dbReference>
<evidence type="ECO:0000256" key="4">
    <source>
        <dbReference type="PROSITE-ProRule" id="PRU00473"/>
    </source>
</evidence>
<evidence type="ECO:0000313" key="8">
    <source>
        <dbReference type="Proteomes" id="UP000474757"/>
    </source>
</evidence>
<comment type="subcellular location">
    <subcellularLocation>
        <location evidence="1">Cell outer membrane</location>
    </subcellularLocation>
</comment>
<dbReference type="RefSeq" id="WP_163894334.1">
    <property type="nucleotide sequence ID" value="NZ_JAAFYS010000003.1"/>
</dbReference>
<evidence type="ECO:0000313" key="7">
    <source>
        <dbReference type="EMBL" id="NDV01886.1"/>
    </source>
</evidence>